<dbReference type="OrthoDB" id="9768323at2"/>
<dbReference type="SUPFAM" id="SSF53067">
    <property type="entry name" value="Actin-like ATPase domain"/>
    <property type="match status" value="1"/>
</dbReference>
<comment type="similarity">
    <text evidence="1">Belongs to the ROK (NagC/XylR) family.</text>
</comment>
<dbReference type="InterPro" id="IPR043129">
    <property type="entry name" value="ATPase_NBD"/>
</dbReference>
<protein>
    <submittedName>
        <fullName evidence="2">Glucokinase</fullName>
    </submittedName>
</protein>
<evidence type="ECO:0000256" key="1">
    <source>
        <dbReference type="ARBA" id="ARBA00006479"/>
    </source>
</evidence>
<keyword evidence="2" id="KW-0418">Kinase</keyword>
<dbReference type="InterPro" id="IPR000600">
    <property type="entry name" value="ROK"/>
</dbReference>
<evidence type="ECO:0000313" key="2">
    <source>
        <dbReference type="EMBL" id="CQR24962.1"/>
    </source>
</evidence>
<keyword evidence="3" id="KW-1185">Reference proteome</keyword>
<accession>A0A0E4H5C1</accession>
<dbReference type="Pfam" id="PF00480">
    <property type="entry name" value="ROK"/>
    <property type="match status" value="1"/>
</dbReference>
<dbReference type="PANTHER" id="PTHR18964:SF149">
    <property type="entry name" value="BIFUNCTIONAL UDP-N-ACETYLGLUCOSAMINE 2-EPIMERASE_N-ACETYLMANNOSAMINE KINASE"/>
    <property type="match status" value="1"/>
</dbReference>
<dbReference type="EMBL" id="CTEN01000003">
    <property type="protein sequence ID" value="CQR24962.1"/>
    <property type="molecule type" value="Genomic_DNA"/>
</dbReference>
<dbReference type="STRING" id="1608583.BN1356_01308"/>
<keyword evidence="2" id="KW-0808">Transferase</keyword>
<evidence type="ECO:0000313" key="3">
    <source>
        <dbReference type="Proteomes" id="UP000198604"/>
    </source>
</evidence>
<dbReference type="GO" id="GO:0016301">
    <property type="term" value="F:kinase activity"/>
    <property type="evidence" value="ECO:0007669"/>
    <property type="project" value="UniProtKB-KW"/>
</dbReference>
<dbReference type="Gene3D" id="3.30.420.40">
    <property type="match status" value="2"/>
</dbReference>
<name>A0A0E4H5C1_9STRE</name>
<dbReference type="PANTHER" id="PTHR18964">
    <property type="entry name" value="ROK (REPRESSOR, ORF, KINASE) FAMILY"/>
    <property type="match status" value="1"/>
</dbReference>
<proteinExistence type="inferred from homology"/>
<dbReference type="AlphaFoldDB" id="A0A0E4H5C1"/>
<gene>
    <name evidence="2" type="primary">glk_2</name>
    <name evidence="2" type="ORF">BN1356_01308</name>
</gene>
<organism evidence="2 3">
    <name type="scientific">Streptococcus varani</name>
    <dbReference type="NCBI Taxonomy" id="1608583"/>
    <lineage>
        <taxon>Bacteria</taxon>
        <taxon>Bacillati</taxon>
        <taxon>Bacillota</taxon>
        <taxon>Bacilli</taxon>
        <taxon>Lactobacillales</taxon>
        <taxon>Streptococcaceae</taxon>
        <taxon>Streptococcus</taxon>
    </lineage>
</organism>
<dbReference type="RefSeq" id="WP_093650566.1">
    <property type="nucleotide sequence ID" value="NZ_CTEN01000003.1"/>
</dbReference>
<sequence>MDKKFAIGIDIGGTKVAVGLVTPEGQVADTVKVPSDVSDAESLFACVVEAVETILKNNHLSIKQIIGIGVGLPGKVNVTNGIAVFQNNIPWEQFPLVERFRAVFGDLPIKIDNDVKVAAYAEYRLLQLPADAMFGYITVSTGIAATNIINNHILRGSGFAGEIGFMPVRSFGRTSSLEFSCAGPAIARYGQQLYVDESINAEKVFDNWRNGDHSATVIVENTINGLADAIQNMVCLLDPQVIVLGGSVAIQNPDFVESILTVLKTRLHKEQAHILNNIVISKIEGNNGVIGSAFLVL</sequence>
<dbReference type="Proteomes" id="UP000198604">
    <property type="component" value="Unassembled WGS sequence"/>
</dbReference>
<reference evidence="3" key="1">
    <citation type="submission" date="2015-03" db="EMBL/GenBank/DDBJ databases">
        <authorList>
            <person name="Urmite Genomes"/>
        </authorList>
    </citation>
    <scope>NUCLEOTIDE SEQUENCE [LARGE SCALE GENOMIC DNA]</scope>
    <source>
        <strain evidence="3">FF10</strain>
    </source>
</reference>